<gene>
    <name evidence="2" type="ORF">TNCV_1168371</name>
</gene>
<proteinExistence type="predicted"/>
<dbReference type="EMBL" id="BMAU01021358">
    <property type="protein sequence ID" value="GFY21693.1"/>
    <property type="molecule type" value="Genomic_DNA"/>
</dbReference>
<accession>A0A8X6T8S9</accession>
<sequence>MSCKYRLGYEQAILLAVCDVLYNKQRDLKENNAEIEDKTHEEDNDETVALSIIQVSAIWHFEREHPEGDPGPPTSLSLPPTSSEDLRLDVYLE</sequence>
<feature type="region of interest" description="Disordered" evidence="1">
    <location>
        <begin position="63"/>
        <end position="93"/>
    </location>
</feature>
<evidence type="ECO:0000256" key="1">
    <source>
        <dbReference type="SAM" id="MobiDB-lite"/>
    </source>
</evidence>
<dbReference type="AlphaFoldDB" id="A0A8X6T8S9"/>
<evidence type="ECO:0000313" key="3">
    <source>
        <dbReference type="Proteomes" id="UP000887159"/>
    </source>
</evidence>
<keyword evidence="3" id="KW-1185">Reference proteome</keyword>
<comment type="caution">
    <text evidence="2">The sequence shown here is derived from an EMBL/GenBank/DDBJ whole genome shotgun (WGS) entry which is preliminary data.</text>
</comment>
<organism evidence="2 3">
    <name type="scientific">Trichonephila clavipes</name>
    <name type="common">Golden silk orbweaver</name>
    <name type="synonym">Nephila clavipes</name>
    <dbReference type="NCBI Taxonomy" id="2585209"/>
    <lineage>
        <taxon>Eukaryota</taxon>
        <taxon>Metazoa</taxon>
        <taxon>Ecdysozoa</taxon>
        <taxon>Arthropoda</taxon>
        <taxon>Chelicerata</taxon>
        <taxon>Arachnida</taxon>
        <taxon>Araneae</taxon>
        <taxon>Araneomorphae</taxon>
        <taxon>Entelegynae</taxon>
        <taxon>Araneoidea</taxon>
        <taxon>Nephilidae</taxon>
        <taxon>Trichonephila</taxon>
    </lineage>
</organism>
<reference evidence="2" key="1">
    <citation type="submission" date="2020-08" db="EMBL/GenBank/DDBJ databases">
        <title>Multicomponent nature underlies the extraordinary mechanical properties of spider dragline silk.</title>
        <authorList>
            <person name="Kono N."/>
            <person name="Nakamura H."/>
            <person name="Mori M."/>
            <person name="Yoshida Y."/>
            <person name="Ohtoshi R."/>
            <person name="Malay A.D."/>
            <person name="Moran D.A.P."/>
            <person name="Tomita M."/>
            <person name="Numata K."/>
            <person name="Arakawa K."/>
        </authorList>
    </citation>
    <scope>NUCLEOTIDE SEQUENCE</scope>
</reference>
<protein>
    <submittedName>
        <fullName evidence="2">Uncharacterized protein</fullName>
    </submittedName>
</protein>
<feature type="compositionally biased region" description="Low complexity" evidence="1">
    <location>
        <begin position="74"/>
        <end position="83"/>
    </location>
</feature>
<feature type="compositionally biased region" description="Basic and acidic residues" evidence="1">
    <location>
        <begin position="84"/>
        <end position="93"/>
    </location>
</feature>
<dbReference type="Proteomes" id="UP000887159">
    <property type="component" value="Unassembled WGS sequence"/>
</dbReference>
<name>A0A8X6T8S9_TRICX</name>
<evidence type="ECO:0000313" key="2">
    <source>
        <dbReference type="EMBL" id="GFY21693.1"/>
    </source>
</evidence>